<dbReference type="PANTHER" id="PTHR38372:SF2">
    <property type="entry name" value="DENTIN SIALOPHOSPHOPROTEIN-LIKE PROTEIN"/>
    <property type="match status" value="1"/>
</dbReference>
<evidence type="ECO:0000313" key="3">
    <source>
        <dbReference type="EMBL" id="KAG6479151.1"/>
    </source>
</evidence>
<feature type="region of interest" description="Disordered" evidence="1">
    <location>
        <begin position="1031"/>
        <end position="1101"/>
    </location>
</feature>
<proteinExistence type="predicted"/>
<feature type="domain" description="OCEL" evidence="2">
    <location>
        <begin position="1101"/>
        <end position="1209"/>
    </location>
</feature>
<feature type="compositionally biased region" description="Polar residues" evidence="1">
    <location>
        <begin position="265"/>
        <end position="287"/>
    </location>
</feature>
<feature type="compositionally biased region" description="Basic and acidic residues" evidence="1">
    <location>
        <begin position="532"/>
        <end position="552"/>
    </location>
</feature>
<dbReference type="Proteomes" id="UP000734854">
    <property type="component" value="Unassembled WGS sequence"/>
</dbReference>
<feature type="compositionally biased region" description="Basic and acidic residues" evidence="1">
    <location>
        <begin position="644"/>
        <end position="660"/>
    </location>
</feature>
<evidence type="ECO:0000313" key="4">
    <source>
        <dbReference type="Proteomes" id="UP000734854"/>
    </source>
</evidence>
<comment type="caution">
    <text evidence="3">The sequence shown here is derived from an EMBL/GenBank/DDBJ whole genome shotgun (WGS) entry which is preliminary data.</text>
</comment>
<feature type="region of interest" description="Disordered" evidence="1">
    <location>
        <begin position="909"/>
        <end position="1002"/>
    </location>
</feature>
<dbReference type="EMBL" id="JACMSC010000017">
    <property type="protein sequence ID" value="KAG6479151.1"/>
    <property type="molecule type" value="Genomic_DNA"/>
</dbReference>
<feature type="region of interest" description="Disordered" evidence="1">
    <location>
        <begin position="470"/>
        <end position="552"/>
    </location>
</feature>
<dbReference type="PANTHER" id="PTHR38372">
    <property type="entry name" value="DENTIN SIALOPHOSPHOPROTEIN-LIKE PROTEIN"/>
    <property type="match status" value="1"/>
</dbReference>
<reference evidence="3 4" key="1">
    <citation type="submission" date="2020-08" db="EMBL/GenBank/DDBJ databases">
        <title>Plant Genome Project.</title>
        <authorList>
            <person name="Zhang R.-G."/>
        </authorList>
    </citation>
    <scope>NUCLEOTIDE SEQUENCE [LARGE SCALE GENOMIC DNA]</scope>
    <source>
        <tissue evidence="3">Rhizome</tissue>
    </source>
</reference>
<dbReference type="PROSITE" id="PS51980">
    <property type="entry name" value="OCEL"/>
    <property type="match status" value="1"/>
</dbReference>
<feature type="compositionally biased region" description="Polar residues" evidence="1">
    <location>
        <begin position="236"/>
        <end position="258"/>
    </location>
</feature>
<evidence type="ECO:0000259" key="2">
    <source>
        <dbReference type="PROSITE" id="PS51980"/>
    </source>
</evidence>
<keyword evidence="4" id="KW-1185">Reference proteome</keyword>
<sequence length="1211" mass="134263">MFKLGRGGGAGRGNVKRSLPPSSSLHRPATAPGGRLPIGASAGVGRGRPGRGSAAPSPPSREETFSLESGGGPPDFAAIIRLTPDLVDEIRRVEAQGGVARIKFDPNLNNPEGNVIDVGGKEFRFTWSRELRDLCDIYEEQRSGENGHGLLVESGAAWRKLTVQRILDESTKNHVKMRSEEAERLSKSRKAIVLDPANPSVKNQAKSMAAAAVEGSMRRMNWKQKEFFKNRKVDSNPVSNIGPSRSVFKSVTSSNNSKGRVPVSPLSTPPEQHLPVTSASSFGTGNNSHHHDGIASSNLNKEKIGNFETELPRKVHSDVKPDTSGHDAGHTVDHSMDLRHRLITALSKNPKGMNLKALEKAVGERLSTSSKKFEGIIKDIATFQAPGRYFLKSGMELESINLQAPNSGSSPNTPHDKTLAVEVVHEEKFSNEKIEQQSPDMNLEEELDIIGNPDMVGSAQELFLEHVKADNDSQGRACSSSESGSDSDSESESSGSGSDSGSQSKASSSDSDSDDSSSKEVSDVDVDIISSDNEREMDVHKAVTEDDHEKNEIRIDQEAEVSIPFDLNELNRMDEMTEAVNPSDCSPHRNIELFENPEATENIHISAKGISTSHYDGKQLQKQQMSFGDYSFDNVNDPILKSSNNDRKTIMKDRPHHDLSDNSGKFTKHKTRKTINSENSEGRTGSGKRAKTASSAEAMSLRKLEVANLFDNMQHESPEGSKPNGYNSMPLDDILQGGKNTDNYGRIAATENLGSVSPSPDFASALDVDHPGKEIGELSKKKGSDLKEKLIRATEKIGNRYVEVGRDNMDKNFHSCENLSNLKVKVQKDTRSGVKDTRERNLPKGVTNGQFGKQTSAAEKFISSGTKGPSLRREISDLELGEFREIPGLAEESVEVKRQLDRIGSFKTLDNKASTNDGADLEISKGRGMTNSDFEINKGRAMMNTLSGSKKPSPSPKGAGQGNRVLQRREPTERFSDSAESGKPQPRATILNHELPRLDNSDSEVPYWDVSAETAARNGKRMGHRIDQENFTNASKKIRPSMFSQPDNKNGGLTCHLNGERQQKSSASEQSKRNVLMMNDDRNMRDSSSDDDNSNYSKYDKVEPELKGPIKDFSQYELYVQEFQEKYEVYCYLYKNLEKIRNQFFQIGNDLEFAKEQDRKQYNNLVEKLRDMYHHYCERNKQMKRVFTLLHEELKNLKQRIKIFAKDYGDE</sequence>
<dbReference type="Pfam" id="PF07303">
    <property type="entry name" value="Occludin_ELL"/>
    <property type="match status" value="1"/>
</dbReference>
<organism evidence="3 4">
    <name type="scientific">Zingiber officinale</name>
    <name type="common">Ginger</name>
    <name type="synonym">Amomum zingiber</name>
    <dbReference type="NCBI Taxonomy" id="94328"/>
    <lineage>
        <taxon>Eukaryota</taxon>
        <taxon>Viridiplantae</taxon>
        <taxon>Streptophyta</taxon>
        <taxon>Embryophyta</taxon>
        <taxon>Tracheophyta</taxon>
        <taxon>Spermatophyta</taxon>
        <taxon>Magnoliopsida</taxon>
        <taxon>Liliopsida</taxon>
        <taxon>Zingiberales</taxon>
        <taxon>Zingiberaceae</taxon>
        <taxon>Zingiber</taxon>
    </lineage>
</organism>
<feature type="region of interest" description="Disordered" evidence="1">
    <location>
        <begin position="641"/>
        <end position="697"/>
    </location>
</feature>
<feature type="compositionally biased region" description="Basic and acidic residues" evidence="1">
    <location>
        <begin position="828"/>
        <end position="842"/>
    </location>
</feature>
<feature type="region of interest" description="Disordered" evidence="1">
    <location>
        <begin position="828"/>
        <end position="851"/>
    </location>
</feature>
<feature type="compositionally biased region" description="Basic and acidic residues" evidence="1">
    <location>
        <begin position="967"/>
        <end position="977"/>
    </location>
</feature>
<evidence type="ECO:0000256" key="1">
    <source>
        <dbReference type="SAM" id="MobiDB-lite"/>
    </source>
</evidence>
<feature type="compositionally biased region" description="Gly residues" evidence="1">
    <location>
        <begin position="1"/>
        <end position="12"/>
    </location>
</feature>
<dbReference type="AlphaFoldDB" id="A0A8J5F1B3"/>
<feature type="compositionally biased region" description="Polar residues" evidence="1">
    <location>
        <begin position="674"/>
        <end position="683"/>
    </location>
</feature>
<dbReference type="InterPro" id="IPR010844">
    <property type="entry name" value="Occludin_ELL"/>
</dbReference>
<gene>
    <name evidence="3" type="ORF">ZIOFF_062612</name>
</gene>
<feature type="compositionally biased region" description="Low complexity" evidence="1">
    <location>
        <begin position="492"/>
        <end position="510"/>
    </location>
</feature>
<feature type="region of interest" description="Disordered" evidence="1">
    <location>
        <begin position="233"/>
        <end position="299"/>
    </location>
</feature>
<feature type="compositionally biased region" description="Low complexity" evidence="1">
    <location>
        <begin position="947"/>
        <end position="958"/>
    </location>
</feature>
<feature type="region of interest" description="Disordered" evidence="1">
    <location>
        <begin position="1"/>
        <end position="73"/>
    </location>
</feature>
<dbReference type="Gene3D" id="6.10.140.340">
    <property type="match status" value="1"/>
</dbReference>
<feature type="compositionally biased region" description="Basic and acidic residues" evidence="1">
    <location>
        <begin position="1079"/>
        <end position="1088"/>
    </location>
</feature>
<accession>A0A8J5F1B3</accession>
<name>A0A8J5F1B3_ZINOF</name>
<protein>
    <recommendedName>
        <fullName evidence="2">OCEL domain-containing protein</fullName>
    </recommendedName>
</protein>